<dbReference type="InParanoid" id="A0A3N4LEW7"/>
<feature type="region of interest" description="Disordered" evidence="1">
    <location>
        <begin position="60"/>
        <end position="96"/>
    </location>
</feature>
<organism evidence="2 3">
    <name type="scientific">Terfezia boudieri ATCC MYA-4762</name>
    <dbReference type="NCBI Taxonomy" id="1051890"/>
    <lineage>
        <taxon>Eukaryota</taxon>
        <taxon>Fungi</taxon>
        <taxon>Dikarya</taxon>
        <taxon>Ascomycota</taxon>
        <taxon>Pezizomycotina</taxon>
        <taxon>Pezizomycetes</taxon>
        <taxon>Pezizales</taxon>
        <taxon>Pezizaceae</taxon>
        <taxon>Terfezia</taxon>
    </lineage>
</organism>
<gene>
    <name evidence="2" type="ORF">L211DRAFT_433774</name>
</gene>
<keyword evidence="3" id="KW-1185">Reference proteome</keyword>
<dbReference type="OrthoDB" id="5383459at2759"/>
<reference evidence="2 3" key="1">
    <citation type="journal article" date="2018" name="Nat. Ecol. Evol.">
        <title>Pezizomycetes genomes reveal the molecular basis of ectomycorrhizal truffle lifestyle.</title>
        <authorList>
            <person name="Murat C."/>
            <person name="Payen T."/>
            <person name="Noel B."/>
            <person name="Kuo A."/>
            <person name="Morin E."/>
            <person name="Chen J."/>
            <person name="Kohler A."/>
            <person name="Krizsan K."/>
            <person name="Balestrini R."/>
            <person name="Da Silva C."/>
            <person name="Montanini B."/>
            <person name="Hainaut M."/>
            <person name="Levati E."/>
            <person name="Barry K.W."/>
            <person name="Belfiori B."/>
            <person name="Cichocki N."/>
            <person name="Clum A."/>
            <person name="Dockter R.B."/>
            <person name="Fauchery L."/>
            <person name="Guy J."/>
            <person name="Iotti M."/>
            <person name="Le Tacon F."/>
            <person name="Lindquist E.A."/>
            <person name="Lipzen A."/>
            <person name="Malagnac F."/>
            <person name="Mello A."/>
            <person name="Molinier V."/>
            <person name="Miyauchi S."/>
            <person name="Poulain J."/>
            <person name="Riccioni C."/>
            <person name="Rubini A."/>
            <person name="Sitrit Y."/>
            <person name="Splivallo R."/>
            <person name="Traeger S."/>
            <person name="Wang M."/>
            <person name="Zifcakova L."/>
            <person name="Wipf D."/>
            <person name="Zambonelli A."/>
            <person name="Paolocci F."/>
            <person name="Nowrousian M."/>
            <person name="Ottonello S."/>
            <person name="Baldrian P."/>
            <person name="Spatafora J.W."/>
            <person name="Henrissat B."/>
            <person name="Nagy L.G."/>
            <person name="Aury J.M."/>
            <person name="Wincker P."/>
            <person name="Grigoriev I.V."/>
            <person name="Bonfante P."/>
            <person name="Martin F.M."/>
        </authorList>
    </citation>
    <scope>NUCLEOTIDE SEQUENCE [LARGE SCALE GENOMIC DNA]</scope>
    <source>
        <strain evidence="2 3">ATCC MYA-4762</strain>
    </source>
</reference>
<feature type="compositionally biased region" description="Polar residues" evidence="1">
    <location>
        <begin position="145"/>
        <end position="156"/>
    </location>
</feature>
<dbReference type="AlphaFoldDB" id="A0A3N4LEW7"/>
<feature type="region of interest" description="Disordered" evidence="1">
    <location>
        <begin position="125"/>
        <end position="164"/>
    </location>
</feature>
<proteinExistence type="predicted"/>
<name>A0A3N4LEW7_9PEZI</name>
<dbReference type="Proteomes" id="UP000267821">
    <property type="component" value="Unassembled WGS sequence"/>
</dbReference>
<evidence type="ECO:0000256" key="1">
    <source>
        <dbReference type="SAM" id="MobiDB-lite"/>
    </source>
</evidence>
<sequence>MQIAQCASACSQRLLGKMGTGWRRLEIDDNNGERPLTPTLQSSINGRNGHIDGALEMHRREESGTSEVGGASPKLGGYGGLANLSTERDGKLQMGSTRDIRETASPQNLQRQPISGKCQTITATAHTGSPRRRHRPINIDWGTPKWSSQDTVASESRSSDHFKSGEKRLVEDLPPLSSQVFPRTVPSSPIETSNPSSTLWQHTLQVDIGMPMAATTYESPRPAPTSPPPRRSSLECRNSKLTKMNKESTFRGKFNAKLRSRQTSRRTSSLDFACRGSIARASVFSEDIYPGCKKTQADTENTWTPGNTIRKTRKAVVRALASTGLIGWRERERDDNEEWRALQEGSIRHKLGRTRKLKPPEDSYLTPPPSPHPGNRVYISGSSSTGASAAMNVRGTREVQAAEAEVEVKLKRKRMSGYMRLIGK</sequence>
<feature type="region of interest" description="Disordered" evidence="1">
    <location>
        <begin position="354"/>
        <end position="393"/>
    </location>
</feature>
<feature type="compositionally biased region" description="Pro residues" evidence="1">
    <location>
        <begin position="221"/>
        <end position="230"/>
    </location>
</feature>
<evidence type="ECO:0000313" key="3">
    <source>
        <dbReference type="Proteomes" id="UP000267821"/>
    </source>
</evidence>
<protein>
    <submittedName>
        <fullName evidence="2">Uncharacterized protein</fullName>
    </submittedName>
</protein>
<evidence type="ECO:0000313" key="2">
    <source>
        <dbReference type="EMBL" id="RPB21434.1"/>
    </source>
</evidence>
<dbReference type="EMBL" id="ML121559">
    <property type="protein sequence ID" value="RPB21434.1"/>
    <property type="molecule type" value="Genomic_DNA"/>
</dbReference>
<accession>A0A3N4LEW7</accession>
<feature type="region of interest" description="Disordered" evidence="1">
    <location>
        <begin position="215"/>
        <end position="235"/>
    </location>
</feature>
<feature type="compositionally biased region" description="Low complexity" evidence="1">
    <location>
        <begin position="380"/>
        <end position="390"/>
    </location>
</feature>